<evidence type="ECO:0008006" key="3">
    <source>
        <dbReference type="Google" id="ProtNLM"/>
    </source>
</evidence>
<dbReference type="EMBL" id="VAJM01000001">
    <property type="protein sequence ID" value="TLM96516.1"/>
    <property type="molecule type" value="Genomic_DNA"/>
</dbReference>
<gene>
    <name evidence="1" type="ORF">FDY95_00525</name>
</gene>
<proteinExistence type="predicted"/>
<accession>A0A5R8WVP8</accession>
<evidence type="ECO:0000313" key="2">
    <source>
        <dbReference type="Proteomes" id="UP000305517"/>
    </source>
</evidence>
<dbReference type="Proteomes" id="UP000305517">
    <property type="component" value="Unassembled WGS sequence"/>
</dbReference>
<name>A0A5R8WVP8_9BACT</name>
<dbReference type="AlphaFoldDB" id="A0A5R8WVP8"/>
<keyword evidence="2" id="KW-1185">Reference proteome</keyword>
<comment type="caution">
    <text evidence="1">The sequence shown here is derived from an EMBL/GenBank/DDBJ whole genome shotgun (WGS) entry which is preliminary data.</text>
</comment>
<protein>
    <recommendedName>
        <fullName evidence="3">GIY-YIG nuclease family protein</fullName>
    </recommendedName>
</protein>
<reference evidence="1 2" key="1">
    <citation type="submission" date="2019-05" db="EMBL/GenBank/DDBJ databases">
        <title>Hymenobacter edaphi sp. nov., isolated from abandoned arsenic-contaminated farmland soil.</title>
        <authorList>
            <person name="Nie L."/>
        </authorList>
    </citation>
    <scope>NUCLEOTIDE SEQUENCE [LARGE SCALE GENOMIC DNA]</scope>
    <source>
        <strain evidence="1 2">1-3-3-8</strain>
    </source>
</reference>
<organism evidence="1 2">
    <name type="scientific">Hymenobacter jeollabukensis</name>
    <dbReference type="NCBI Taxonomy" id="2025313"/>
    <lineage>
        <taxon>Bacteria</taxon>
        <taxon>Pseudomonadati</taxon>
        <taxon>Bacteroidota</taxon>
        <taxon>Cytophagia</taxon>
        <taxon>Cytophagales</taxon>
        <taxon>Hymenobacteraceae</taxon>
        <taxon>Hymenobacter</taxon>
    </lineage>
</organism>
<evidence type="ECO:0000313" key="1">
    <source>
        <dbReference type="EMBL" id="TLM96516.1"/>
    </source>
</evidence>
<sequence length="175" mass="21136">MDRKPTTTIIIEWEGPYSLEELKRVEKGNGLYLLTGREDGKRGREDELQYCGITEKQFCERVKHSHHKVKLIRKDSLQIWIGCLIYPHECVRQHLEDAERAFVSFWDIQMNDKKKRYYPDSPICIVTRWFRPNGEPYQRFPASLQFIKQLDDVLWWDTDDWRVGNLRIQKFEDED</sequence>